<proteinExistence type="inferred from homology"/>
<dbReference type="KEGG" id="hazt:108678717"/>
<comment type="similarity">
    <text evidence="2">Belongs to the RRP17 family.</text>
</comment>
<protein>
    <recommendedName>
        <fullName evidence="3">Nucleolar protein 12</fullName>
    </recommendedName>
</protein>
<dbReference type="PANTHER" id="PTHR14577:SF0">
    <property type="entry name" value="NUCLEOLAR PROTEIN 12"/>
    <property type="match status" value="1"/>
</dbReference>
<reference evidence="8" key="1">
    <citation type="submission" date="2025-08" db="UniProtKB">
        <authorList>
            <consortium name="RefSeq"/>
        </authorList>
    </citation>
    <scope>IDENTIFICATION</scope>
    <source>
        <tissue evidence="8">Whole organism</tissue>
    </source>
</reference>
<comment type="subcellular location">
    <subcellularLocation>
        <location evidence="1">Nucleus</location>
        <location evidence="1">Nucleolus</location>
    </subcellularLocation>
</comment>
<dbReference type="AlphaFoldDB" id="A0A8B7PBR9"/>
<dbReference type="Proteomes" id="UP000694843">
    <property type="component" value="Unplaced"/>
</dbReference>
<dbReference type="RefSeq" id="XP_018022666.2">
    <property type="nucleotide sequence ID" value="XM_018167177.2"/>
</dbReference>
<accession>A0A8B7PBR9</accession>
<sequence length="202" mass="23169">FFLFRDYVTGFQKRKKERQERAKKFNEARIKKKLLLARAERRKNFNKILAEHEQQTKEINDEFSDESDSDDDVTPKPYESKVGGPAVSNTIITTCGNATVEISTLGLNSDHHLGSNIDFEACKLEGATLARHKNLLKLCTSKTQSKNKDEESQSFSDMVKGVMKKAQKMAKKVEKERAIMKKEDNSMKPIKQRKKKVQVTEL</sequence>
<keyword evidence="4" id="KW-0175">Coiled coil</keyword>
<dbReference type="GO" id="GO:0019843">
    <property type="term" value="F:rRNA binding"/>
    <property type="evidence" value="ECO:0007669"/>
    <property type="project" value="TreeGrafter"/>
</dbReference>
<dbReference type="GO" id="GO:0005730">
    <property type="term" value="C:nucleolus"/>
    <property type="evidence" value="ECO:0007669"/>
    <property type="project" value="UniProtKB-SubCell"/>
</dbReference>
<dbReference type="InterPro" id="IPR019186">
    <property type="entry name" value="Nucleolar_protein_12"/>
</dbReference>
<dbReference type="GeneID" id="108678717"/>
<organism evidence="7 8">
    <name type="scientific">Hyalella azteca</name>
    <name type="common">Amphipod</name>
    <dbReference type="NCBI Taxonomy" id="294128"/>
    <lineage>
        <taxon>Eukaryota</taxon>
        <taxon>Metazoa</taxon>
        <taxon>Ecdysozoa</taxon>
        <taxon>Arthropoda</taxon>
        <taxon>Crustacea</taxon>
        <taxon>Multicrustacea</taxon>
        <taxon>Malacostraca</taxon>
        <taxon>Eumalacostraca</taxon>
        <taxon>Peracarida</taxon>
        <taxon>Amphipoda</taxon>
        <taxon>Senticaudata</taxon>
        <taxon>Talitrida</taxon>
        <taxon>Talitroidea</taxon>
        <taxon>Hyalellidae</taxon>
        <taxon>Hyalella</taxon>
    </lineage>
</organism>
<evidence type="ECO:0000256" key="1">
    <source>
        <dbReference type="ARBA" id="ARBA00004604"/>
    </source>
</evidence>
<keyword evidence="7" id="KW-1185">Reference proteome</keyword>
<dbReference type="CTD" id="326214"/>
<feature type="compositionally biased region" description="Basic residues" evidence="6">
    <location>
        <begin position="190"/>
        <end position="202"/>
    </location>
</feature>
<evidence type="ECO:0000313" key="7">
    <source>
        <dbReference type="Proteomes" id="UP000694843"/>
    </source>
</evidence>
<feature type="region of interest" description="Disordered" evidence="6">
    <location>
        <begin position="180"/>
        <end position="202"/>
    </location>
</feature>
<evidence type="ECO:0000256" key="4">
    <source>
        <dbReference type="ARBA" id="ARBA00023054"/>
    </source>
</evidence>
<feature type="region of interest" description="Disordered" evidence="6">
    <location>
        <begin position="56"/>
        <end position="83"/>
    </location>
</feature>
<evidence type="ECO:0000256" key="6">
    <source>
        <dbReference type="SAM" id="MobiDB-lite"/>
    </source>
</evidence>
<evidence type="ECO:0000313" key="8">
    <source>
        <dbReference type="RefSeq" id="XP_018022666.2"/>
    </source>
</evidence>
<evidence type="ECO:0000256" key="3">
    <source>
        <dbReference type="ARBA" id="ARBA00015520"/>
    </source>
</evidence>
<dbReference type="PANTHER" id="PTHR14577">
    <property type="entry name" value="NUCLEOLAR PROTEIN 12"/>
    <property type="match status" value="1"/>
</dbReference>
<name>A0A8B7PBR9_HYAAZ</name>
<keyword evidence="5" id="KW-0539">Nucleus</keyword>
<evidence type="ECO:0000256" key="5">
    <source>
        <dbReference type="ARBA" id="ARBA00023242"/>
    </source>
</evidence>
<feature type="non-terminal residue" evidence="8">
    <location>
        <position position="1"/>
    </location>
</feature>
<gene>
    <name evidence="8" type="primary">LOC108678717</name>
</gene>
<dbReference type="Pfam" id="PF09805">
    <property type="entry name" value="Nop25"/>
    <property type="match status" value="1"/>
</dbReference>
<evidence type="ECO:0000256" key="2">
    <source>
        <dbReference type="ARBA" id="ARBA00007175"/>
    </source>
</evidence>
<feature type="compositionally biased region" description="Acidic residues" evidence="6">
    <location>
        <begin position="61"/>
        <end position="72"/>
    </location>
</feature>
<dbReference type="OrthoDB" id="10474026at2759"/>